<evidence type="ECO:0000313" key="2">
    <source>
        <dbReference type="EMBL" id="MBW0490417.1"/>
    </source>
</evidence>
<comment type="caution">
    <text evidence="2">The sequence shown here is derived from an EMBL/GenBank/DDBJ whole genome shotgun (WGS) entry which is preliminary data.</text>
</comment>
<keyword evidence="3" id="KW-1185">Reference proteome</keyword>
<proteinExistence type="predicted"/>
<evidence type="ECO:0000313" key="3">
    <source>
        <dbReference type="Proteomes" id="UP000765509"/>
    </source>
</evidence>
<reference evidence="2" key="1">
    <citation type="submission" date="2021-03" db="EMBL/GenBank/DDBJ databases">
        <title>Draft genome sequence of rust myrtle Austropuccinia psidii MF-1, a brazilian biotype.</title>
        <authorList>
            <person name="Quecine M.C."/>
            <person name="Pachon D.M.R."/>
            <person name="Bonatelli M.L."/>
            <person name="Correr F.H."/>
            <person name="Franceschini L.M."/>
            <person name="Leite T.F."/>
            <person name="Margarido G.R.A."/>
            <person name="Almeida C.A."/>
            <person name="Ferrarezi J.A."/>
            <person name="Labate C.A."/>
        </authorList>
    </citation>
    <scope>NUCLEOTIDE SEQUENCE</scope>
    <source>
        <strain evidence="2">MF-1</strain>
    </source>
</reference>
<accession>A0A9Q3CV59</accession>
<name>A0A9Q3CV59_9BASI</name>
<dbReference type="Proteomes" id="UP000765509">
    <property type="component" value="Unassembled WGS sequence"/>
</dbReference>
<evidence type="ECO:0000256" key="1">
    <source>
        <dbReference type="SAM" id="MobiDB-lite"/>
    </source>
</evidence>
<gene>
    <name evidence="2" type="ORF">O181_030132</name>
</gene>
<protein>
    <submittedName>
        <fullName evidence="2">Uncharacterized protein</fullName>
    </submittedName>
</protein>
<feature type="region of interest" description="Disordered" evidence="1">
    <location>
        <begin position="57"/>
        <end position="78"/>
    </location>
</feature>
<dbReference type="AlphaFoldDB" id="A0A9Q3CV59"/>
<dbReference type="EMBL" id="AVOT02010574">
    <property type="protein sequence ID" value="MBW0490417.1"/>
    <property type="molecule type" value="Genomic_DNA"/>
</dbReference>
<sequence length="250" mass="27473">MMRLAKSTLGLRDGYGDRNRMKRNELLPKLETEFSASQHFHPMSATSAGSPNQFGLVTPSSDHQSQLTSSGLYQGGVGTLESPRRRRLSSRLSIKSLRKWIHDQRREVPSISSALQTSLNVSACPITHTEIVNSSGDLCQGGSCNSSGSGSSSILSSVGGANANPSITLTPTTPHQYPHPRAGVRDPSNSFFDYQAIQPFTTRVEEDFHGQGFETSLVTRLPPYLVESKVESLLWLDQLEQKHSPRQRHV</sequence>
<dbReference type="OrthoDB" id="2507816at2759"/>
<feature type="compositionally biased region" description="Polar residues" evidence="1">
    <location>
        <begin position="57"/>
        <end position="72"/>
    </location>
</feature>
<feature type="region of interest" description="Disordered" evidence="1">
    <location>
        <begin position="1"/>
        <end position="20"/>
    </location>
</feature>
<organism evidence="2 3">
    <name type="scientific">Austropuccinia psidii MF-1</name>
    <dbReference type="NCBI Taxonomy" id="1389203"/>
    <lineage>
        <taxon>Eukaryota</taxon>
        <taxon>Fungi</taxon>
        <taxon>Dikarya</taxon>
        <taxon>Basidiomycota</taxon>
        <taxon>Pucciniomycotina</taxon>
        <taxon>Pucciniomycetes</taxon>
        <taxon>Pucciniales</taxon>
        <taxon>Sphaerophragmiaceae</taxon>
        <taxon>Austropuccinia</taxon>
    </lineage>
</organism>